<evidence type="ECO:0000256" key="16">
    <source>
        <dbReference type="ARBA" id="ARBA00023159"/>
    </source>
</evidence>
<dbReference type="InterPro" id="IPR004152">
    <property type="entry name" value="GAT_dom"/>
</dbReference>
<keyword evidence="15" id="KW-0472">Membrane</keyword>
<dbReference type="GO" id="GO:0005634">
    <property type="term" value="C:nucleus"/>
    <property type="evidence" value="ECO:0007669"/>
    <property type="project" value="UniProtKB-SubCell"/>
</dbReference>
<evidence type="ECO:0000259" key="31">
    <source>
        <dbReference type="PROSITE" id="PS50909"/>
    </source>
</evidence>
<dbReference type="GO" id="GO:0046983">
    <property type="term" value="F:protein dimerization activity"/>
    <property type="evidence" value="ECO:0007669"/>
    <property type="project" value="InterPro"/>
</dbReference>
<name>A0A6A4SNI8_SCOMX</name>
<keyword evidence="7" id="KW-0812">Transmembrane</keyword>
<evidence type="ECO:0000256" key="29">
    <source>
        <dbReference type="SAM" id="MobiDB-lite"/>
    </source>
</evidence>
<dbReference type="InterPro" id="IPR011598">
    <property type="entry name" value="bHLH_dom"/>
</dbReference>
<evidence type="ECO:0000256" key="24">
    <source>
        <dbReference type="ARBA" id="ARBA00042215"/>
    </source>
</evidence>
<dbReference type="EMBL" id="VEVO01000013">
    <property type="protein sequence ID" value="KAF0032641.1"/>
    <property type="molecule type" value="Genomic_DNA"/>
</dbReference>
<dbReference type="Proteomes" id="UP000438429">
    <property type="component" value="Unassembled WGS sequence"/>
</dbReference>
<feature type="compositionally biased region" description="Low complexity" evidence="29">
    <location>
        <begin position="377"/>
        <end position="401"/>
    </location>
</feature>
<evidence type="ECO:0000256" key="20">
    <source>
        <dbReference type="ARBA" id="ARBA00023242"/>
    </source>
</evidence>
<evidence type="ECO:0000256" key="23">
    <source>
        <dbReference type="ARBA" id="ARBA00039749"/>
    </source>
</evidence>
<dbReference type="InterPro" id="IPR038425">
    <property type="entry name" value="GAT_sf"/>
</dbReference>
<feature type="compositionally biased region" description="Polar residues" evidence="29">
    <location>
        <begin position="425"/>
        <end position="437"/>
    </location>
</feature>
<feature type="compositionally biased region" description="Low complexity" evidence="29">
    <location>
        <begin position="506"/>
        <end position="520"/>
    </location>
</feature>
<accession>A0A6A4SNI8</accession>
<dbReference type="SMART" id="SM00353">
    <property type="entry name" value="HLH"/>
    <property type="match status" value="1"/>
</dbReference>
<evidence type="ECO:0000313" key="32">
    <source>
        <dbReference type="EMBL" id="KAF0032641.1"/>
    </source>
</evidence>
<keyword evidence="17" id="KW-0804">Transcription</keyword>
<keyword evidence="16" id="KW-0010">Activator</keyword>
<dbReference type="GO" id="GO:0000981">
    <property type="term" value="F:DNA-binding transcription factor activity, RNA polymerase II-specific"/>
    <property type="evidence" value="ECO:0007669"/>
    <property type="project" value="TreeGrafter"/>
</dbReference>
<feature type="domain" description="BHLH" evidence="30">
    <location>
        <begin position="664"/>
        <end position="714"/>
    </location>
</feature>
<evidence type="ECO:0000256" key="19">
    <source>
        <dbReference type="ARBA" id="ARBA00023221"/>
    </source>
</evidence>
<evidence type="ECO:0000256" key="26">
    <source>
        <dbReference type="ARBA" id="ARBA00045371"/>
    </source>
</evidence>
<keyword evidence="8" id="KW-0256">Endoplasmic reticulum</keyword>
<evidence type="ECO:0000256" key="13">
    <source>
        <dbReference type="ARBA" id="ARBA00023098"/>
    </source>
</evidence>
<keyword evidence="18" id="KW-1207">Sterol metabolism</keyword>
<evidence type="ECO:0000256" key="7">
    <source>
        <dbReference type="ARBA" id="ARBA00022692"/>
    </source>
</evidence>
<evidence type="ECO:0000256" key="22">
    <source>
        <dbReference type="ARBA" id="ARBA00038460"/>
    </source>
</evidence>
<protein>
    <recommendedName>
        <fullName evidence="23">Sterol regulatory element-binding protein 1</fullName>
    </recommendedName>
    <alternativeName>
        <fullName evidence="24">Sterol regulatory element-binding transcription factor 1</fullName>
    </alternativeName>
</protein>
<keyword evidence="11" id="KW-0805">Transcription regulation</keyword>
<gene>
    <name evidence="32" type="ORF">F2P81_014931</name>
</gene>
<comment type="function">
    <text evidence="26">Key transcription factor that regulates expression of genes involved in cholesterol biosynthesis and lipid homeostasis. Binds to the sterol regulatory element 1 (SRE-1) (5'-ATCACCCCAC-3'). Has dual sequence specificity binding to both an E-box motif (5'-ATCACGTGA-3') and to SRE-1 (5'-ATCACCCCAC-3'). Regulates the promoters of genes involved in cholesterol biosynthesis and the LDL receptor (LDLR) pathway of sterol regulation.</text>
</comment>
<evidence type="ECO:0000256" key="2">
    <source>
        <dbReference type="ARBA" id="ARBA00004477"/>
    </source>
</evidence>
<feature type="region of interest" description="Disordered" evidence="29">
    <location>
        <begin position="57"/>
        <end position="111"/>
    </location>
</feature>
<evidence type="ECO:0000256" key="8">
    <source>
        <dbReference type="ARBA" id="ARBA00022824"/>
    </source>
</evidence>
<reference evidence="32 33" key="1">
    <citation type="submission" date="2019-06" db="EMBL/GenBank/DDBJ databases">
        <title>Draft genomes of female and male turbot (Scophthalmus maximus).</title>
        <authorList>
            <person name="Xu H."/>
            <person name="Xu X.-W."/>
            <person name="Shao C."/>
            <person name="Chen S."/>
        </authorList>
    </citation>
    <scope>NUCLEOTIDE SEQUENCE [LARGE SCALE GENOMIC DNA]</scope>
    <source>
        <strain evidence="32">Ysfricsl-2016a</strain>
        <tissue evidence="32">Blood</tissue>
    </source>
</reference>
<dbReference type="InterPro" id="IPR036638">
    <property type="entry name" value="HLH_DNA-bd_sf"/>
</dbReference>
<feature type="region of interest" description="Disordered" evidence="29">
    <location>
        <begin position="364"/>
        <end position="549"/>
    </location>
</feature>
<evidence type="ECO:0000256" key="5">
    <source>
        <dbReference type="ARBA" id="ARBA00022548"/>
    </source>
</evidence>
<feature type="region of interest" description="Disordered" evidence="29">
    <location>
        <begin position="1317"/>
        <end position="1340"/>
    </location>
</feature>
<feature type="compositionally biased region" description="Low complexity" evidence="29">
    <location>
        <begin position="76"/>
        <end position="105"/>
    </location>
</feature>
<dbReference type="PROSITE" id="PS50909">
    <property type="entry name" value="GAT"/>
    <property type="match status" value="1"/>
</dbReference>
<evidence type="ECO:0000256" key="6">
    <source>
        <dbReference type="ARBA" id="ARBA00022553"/>
    </source>
</evidence>
<dbReference type="GO" id="GO:0012507">
    <property type="term" value="C:ER to Golgi transport vesicle membrane"/>
    <property type="evidence" value="ECO:0007669"/>
    <property type="project" value="UniProtKB-SubCell"/>
</dbReference>
<evidence type="ECO:0000256" key="17">
    <source>
        <dbReference type="ARBA" id="ARBA00023163"/>
    </source>
</evidence>
<dbReference type="GO" id="GO:0035091">
    <property type="term" value="F:phosphatidylinositol binding"/>
    <property type="evidence" value="ECO:0007669"/>
    <property type="project" value="InterPro"/>
</dbReference>
<dbReference type="CDD" id="cd18921">
    <property type="entry name" value="bHLHzip_SREBP1"/>
    <property type="match status" value="1"/>
</dbReference>
<dbReference type="SUPFAM" id="SSF47459">
    <property type="entry name" value="HLH, helix-loop-helix DNA-binding domain"/>
    <property type="match status" value="1"/>
</dbReference>
<comment type="subcellular location">
    <subcellularLocation>
        <location evidence="3">Cytoplasmic vesicle</location>
        <location evidence="3">COPII-coated vesicle membrane</location>
        <topology evidence="3">Multi-pass membrane protein</topology>
    </subcellularLocation>
    <subcellularLocation>
        <location evidence="2">Endoplasmic reticulum membrane</location>
        <topology evidence="2">Multi-pass membrane protein</topology>
    </subcellularLocation>
    <subcellularLocation>
        <location evidence="4">Golgi apparatus membrane</location>
        <topology evidence="4">Multi-pass membrane protein</topology>
    </subcellularLocation>
    <subcellularLocation>
        <location evidence="1">Nucleus</location>
    </subcellularLocation>
</comment>
<feature type="compositionally biased region" description="Polar residues" evidence="29">
    <location>
        <begin position="765"/>
        <end position="776"/>
    </location>
</feature>
<dbReference type="GO" id="GO:0005789">
    <property type="term" value="C:endoplasmic reticulum membrane"/>
    <property type="evidence" value="ECO:0007669"/>
    <property type="project" value="UniProtKB-SubCell"/>
</dbReference>
<comment type="subunit">
    <text evidence="28">Forms a tight complex with SCAP, the SCAP-SREBP complex, in the endoplasmic reticulum membrane and the Golgi apparatus. Interacts with PAQR3; the interaction anchors the SCAP-SREBP complex to the Golgi apparatus in low cholesterol conditions.</text>
</comment>
<dbReference type="Gene3D" id="1.20.58.160">
    <property type="match status" value="1"/>
</dbReference>
<evidence type="ECO:0000256" key="18">
    <source>
        <dbReference type="ARBA" id="ARBA00023166"/>
    </source>
</evidence>
<keyword evidence="20" id="KW-0539">Nucleus</keyword>
<feature type="domain" description="GAT" evidence="31">
    <location>
        <begin position="1"/>
        <end position="40"/>
    </location>
</feature>
<dbReference type="Gene3D" id="4.10.280.10">
    <property type="entry name" value="Helix-loop-helix DNA-binding domain"/>
    <property type="match status" value="1"/>
</dbReference>
<evidence type="ECO:0000256" key="28">
    <source>
        <dbReference type="ARBA" id="ARBA00049702"/>
    </source>
</evidence>
<keyword evidence="10" id="KW-1133">Transmembrane helix</keyword>
<dbReference type="GO" id="GO:0008203">
    <property type="term" value="P:cholesterol metabolic process"/>
    <property type="evidence" value="ECO:0007669"/>
    <property type="project" value="UniProtKB-KW"/>
</dbReference>
<evidence type="ECO:0000259" key="30">
    <source>
        <dbReference type="PROSITE" id="PS50888"/>
    </source>
</evidence>
<evidence type="ECO:0000256" key="14">
    <source>
        <dbReference type="ARBA" id="ARBA00023125"/>
    </source>
</evidence>
<feature type="compositionally biased region" description="Polar residues" evidence="29">
    <location>
        <begin position="521"/>
        <end position="548"/>
    </location>
</feature>
<feature type="compositionally biased region" description="Low complexity" evidence="29">
    <location>
        <begin position="438"/>
        <end position="452"/>
    </location>
</feature>
<dbReference type="PROSITE" id="PS50888">
    <property type="entry name" value="BHLH"/>
    <property type="match status" value="1"/>
</dbReference>
<keyword evidence="13" id="KW-0443">Lipid metabolism</keyword>
<evidence type="ECO:0000256" key="9">
    <source>
        <dbReference type="ARBA" id="ARBA00022843"/>
    </source>
</evidence>
<dbReference type="PANTHER" id="PTHR46062">
    <property type="entry name" value="STEROL REGULATORY ELEMENT-BINDING PROTEIN"/>
    <property type="match status" value="1"/>
</dbReference>
<dbReference type="GO" id="GO:0043130">
    <property type="term" value="F:ubiquitin binding"/>
    <property type="evidence" value="ECO:0007669"/>
    <property type="project" value="InterPro"/>
</dbReference>
<evidence type="ECO:0000256" key="25">
    <source>
        <dbReference type="ARBA" id="ARBA00045313"/>
    </source>
</evidence>
<evidence type="ECO:0000256" key="15">
    <source>
        <dbReference type="ARBA" id="ARBA00023136"/>
    </source>
</evidence>
<proteinExistence type="inferred from homology"/>
<evidence type="ECO:0000256" key="12">
    <source>
        <dbReference type="ARBA" id="ARBA00023034"/>
    </source>
</evidence>
<keyword evidence="6" id="KW-0597">Phosphoprotein</keyword>
<sequence length="1476" mass="158701">MQQRVVELISRVSNEEVTEDLLHVNDDLNNIFLRYERYERYRSGRASHNGMLNEATEDNLIDLGPGSPAVVTPRITSSPPAHSTAGASASASPARNPTTASPSTAIAGLDVGSDSVTGTLSSLSGRNRDDFDMFAQTRSSSLAEQRKNVKYEDPQALGGLASALDVRQQNAGGVVVLLLIQLRVEGDDNPADQELPIDSWLITQGMIPVSQSSVMDDIEEWLCADVSLISSWRSGRRHQTPLDLHRELTLLIQPEPLVAPARRLNGQKTPSLPCRLFSEHLDVSPGHLQPRAKSPTLAKTDTIVKMNTLSFDDPSLDNLDPTLSLNDPSDIDTALLSDIDDMLQFINNQEMEFVGLFDNPPYTAPPAMQELPGLTQSITPAAPPTATATPPSSSSILSSSPHLDALLGPPITRSSSTPDKAFQPPTFQQSPLAQVPNSTPRQQPASPQQAQTLRQPQVSQPQPILSPSAPAQAASPHGSPGTSPVFSSTPQALFTSPAPQTPLQPQPQTQHQAQAQSQQARTNYSSQSSFTAGSPNSQPATILSSSPPSVQPVAIQTQLQGLTTTTSLLATTASQPVQTIAPHIQQVPVLLQPQFIKAESLLLTTMASTTSLATTTPVQSTSLQAFMGGGTILTTVPVMVDTEKLPINRIAISGKPVGQPHKGEKRTAHNAIEKRYRSSINDKIIELKDLVAGTEAKLNKSAVLRKAIDYIRYIQQTNQKLKQENMALKMAAQKNKSLKDLVAMEVDGQADVKNELPTPPASDVGSPTSFSHCSSDSEPDSPMGEDAKPNVGVLDTSAAGSSAGGMLDRSRMALCAFTFLFLSLNPLAALLCSSGSSSAGSAVASSAHHAGRSVLGVDIAADSWGWMDWMLPTILVWLLNGILVSGVLIRLLVYGEPITRPHSGSSVLFWRHRKQADLDLARGDFAQASQNLWTCLKALGRPLPTSQLDLACAALWSLLRFCLQRLWVGRWLAARAGGLRSDRPLQEDACKSSRDAALVYHRLHQLHMTGKLNGSHLSAVHMALSAVNLAECSGSCLPVATLAEVYVSAALRVKASLPRILHFTSRAFLSSARQACLSSSGSVPPAMQWLCHPLGHRFFVDGDWAIRSTPKESIYSQAGNTVDPLAQVTQAFREHLLEKALYCVAQPHGEKRPSQGEGEYADALEYLQLLISASDAAGATSQSFAIGSNMATVTGCDPHSKWWSSVAVVIINWLQGDDAAAERLYPTVEHLPRSLQNAESLLPKACLNTFRAVRALLSKPENCQLSLSYSDKASALLRDSLNLGPHCHSSGLDKVIQLLLCDLLLVMRTNAWRLQQQGASPAGSGPVGTSGPAGVQQASPPELQGFQQDLSSLRKLAHSFRPAMRRLFLHEATARLMAGASPTRTHQLLDRSLRRRATPGAKTEECETRPGQREQAEAVMLACRYLPPSFLSAPGQRVGMLAEAARTLEKLGDKRTLHDCQQMIIKLGSGTTVTNS</sequence>
<evidence type="ECO:0000256" key="1">
    <source>
        <dbReference type="ARBA" id="ARBA00004123"/>
    </source>
</evidence>
<evidence type="ECO:0000256" key="3">
    <source>
        <dbReference type="ARBA" id="ARBA00004557"/>
    </source>
</evidence>
<evidence type="ECO:0000256" key="21">
    <source>
        <dbReference type="ARBA" id="ARBA00023329"/>
    </source>
</evidence>
<comment type="subunit">
    <text evidence="27">Efficient DNA binding of the soluble transcription factor fragment requires dimerization with another bHLH protein. Interacts with CEBPA, the interaction produces a transcriptional synergy. Interacts with LMNA.</text>
</comment>
<keyword evidence="9" id="KW-0832">Ubl conjugation</keyword>
<dbReference type="SUPFAM" id="SSF89009">
    <property type="entry name" value="GAT-like domain"/>
    <property type="match status" value="1"/>
</dbReference>
<keyword evidence="19" id="KW-0753">Steroid metabolism</keyword>
<evidence type="ECO:0000256" key="4">
    <source>
        <dbReference type="ARBA" id="ARBA00004653"/>
    </source>
</evidence>
<comment type="function">
    <text evidence="25">Precursor of the transcription factor form (Processed sterol regulatory element-binding protein 1), which is embedded in the endoplasmic reticulum membrane. Low sterol concentrations promote processing of this form, releasing the transcription factor form that translocates into the nucleus and activates transcription of genes involved in cholesterol biosynthesis and lipid homeostasis.</text>
</comment>
<dbReference type="FunFam" id="4.10.280.10:FF:000016">
    <property type="entry name" value="Sterol regulatory element-binding transcription factor 1"/>
    <property type="match status" value="1"/>
</dbReference>
<evidence type="ECO:0000256" key="27">
    <source>
        <dbReference type="ARBA" id="ARBA00047005"/>
    </source>
</evidence>
<dbReference type="GO" id="GO:0000139">
    <property type="term" value="C:Golgi membrane"/>
    <property type="evidence" value="ECO:0007669"/>
    <property type="project" value="UniProtKB-SubCell"/>
</dbReference>
<keyword evidence="21" id="KW-0968">Cytoplasmic vesicle</keyword>
<keyword evidence="5" id="KW-0153">Cholesterol metabolism</keyword>
<organism evidence="32 33">
    <name type="scientific">Scophthalmus maximus</name>
    <name type="common">Turbot</name>
    <name type="synonym">Psetta maxima</name>
    <dbReference type="NCBI Taxonomy" id="52904"/>
    <lineage>
        <taxon>Eukaryota</taxon>
        <taxon>Metazoa</taxon>
        <taxon>Chordata</taxon>
        <taxon>Craniata</taxon>
        <taxon>Vertebrata</taxon>
        <taxon>Euteleostomi</taxon>
        <taxon>Actinopterygii</taxon>
        <taxon>Neopterygii</taxon>
        <taxon>Teleostei</taxon>
        <taxon>Neoteleostei</taxon>
        <taxon>Acanthomorphata</taxon>
        <taxon>Carangaria</taxon>
        <taxon>Pleuronectiformes</taxon>
        <taxon>Pleuronectoidei</taxon>
        <taxon>Scophthalmidae</taxon>
        <taxon>Scophthalmus</taxon>
    </lineage>
</organism>
<dbReference type="Pfam" id="PF00010">
    <property type="entry name" value="HLH"/>
    <property type="match status" value="1"/>
</dbReference>
<evidence type="ECO:0000256" key="11">
    <source>
        <dbReference type="ARBA" id="ARBA00023015"/>
    </source>
</evidence>
<evidence type="ECO:0000256" key="10">
    <source>
        <dbReference type="ARBA" id="ARBA00022989"/>
    </source>
</evidence>
<dbReference type="PANTHER" id="PTHR46062:SF2">
    <property type="entry name" value="STEROL REGULATORY ELEMENT-BINDING PROTEIN 1"/>
    <property type="match status" value="1"/>
</dbReference>
<feature type="compositionally biased region" description="Polar residues" evidence="29">
    <location>
        <begin position="480"/>
        <end position="494"/>
    </location>
</feature>
<comment type="caution">
    <text evidence="32">The sequence shown here is derived from an EMBL/GenBank/DDBJ whole genome shotgun (WGS) entry which is preliminary data.</text>
</comment>
<keyword evidence="14" id="KW-0238">DNA-binding</keyword>
<evidence type="ECO:0000313" key="33">
    <source>
        <dbReference type="Proteomes" id="UP000438429"/>
    </source>
</evidence>
<dbReference type="GO" id="GO:0000978">
    <property type="term" value="F:RNA polymerase II cis-regulatory region sequence-specific DNA binding"/>
    <property type="evidence" value="ECO:0007669"/>
    <property type="project" value="TreeGrafter"/>
</dbReference>
<feature type="compositionally biased region" description="Low complexity" evidence="29">
    <location>
        <begin position="459"/>
        <end position="476"/>
    </location>
</feature>
<keyword evidence="12" id="KW-0333">Golgi apparatus</keyword>
<feature type="region of interest" description="Disordered" evidence="29">
    <location>
        <begin position="751"/>
        <end position="794"/>
    </location>
</feature>
<comment type="similarity">
    <text evidence="22">Belongs to the SREBP family.</text>
</comment>
<dbReference type="Pfam" id="PF03127">
    <property type="entry name" value="GAT"/>
    <property type="match status" value="1"/>
</dbReference>